<name>A0A0H4P8T1_9BACT</name>
<evidence type="ECO:0000313" key="3">
    <source>
        <dbReference type="EMBL" id="AKP50544.1"/>
    </source>
</evidence>
<sequence>MKNSIKMIVGIFLFSLTAMSCTELELEKDVPNCIKQKIRKIQREDVQNPPASVWEWKDGNKTYYYITSDCCDQFNYLYDDNCNEICAPDGGFTGTGDGNCPDFNAQIEKTLVWKDDRN</sequence>
<dbReference type="InterPro" id="IPR054243">
    <property type="entry name" value="DUF6970"/>
</dbReference>
<dbReference type="RefSeq" id="WP_240477930.1">
    <property type="nucleotide sequence ID" value="NZ_CAXBGM010000114.1"/>
</dbReference>
<dbReference type="Pfam" id="PF22311">
    <property type="entry name" value="DUF6970"/>
    <property type="match status" value="1"/>
</dbReference>
<gene>
    <name evidence="3" type="ORF">CA2015_1094</name>
</gene>
<dbReference type="AlphaFoldDB" id="A0A0H4P8T1"/>
<feature type="signal peptide" evidence="1">
    <location>
        <begin position="1"/>
        <end position="20"/>
    </location>
</feature>
<proteinExistence type="predicted"/>
<dbReference type="Proteomes" id="UP000036520">
    <property type="component" value="Chromosome"/>
</dbReference>
<feature type="chain" id="PRO_5005207863" description="DUF6970 domain-containing protein" evidence="1">
    <location>
        <begin position="21"/>
        <end position="118"/>
    </location>
</feature>
<feature type="domain" description="DUF6970" evidence="2">
    <location>
        <begin position="40"/>
        <end position="115"/>
    </location>
</feature>
<reference evidence="3 4" key="1">
    <citation type="submission" date="2015-07" db="EMBL/GenBank/DDBJ databases">
        <authorList>
            <person name="Kim K.M."/>
        </authorList>
    </citation>
    <scope>NUCLEOTIDE SEQUENCE [LARGE SCALE GENOMIC DNA]</scope>
    <source>
        <strain evidence="3 4">KCTC 12363</strain>
    </source>
</reference>
<keyword evidence="4" id="KW-1185">Reference proteome</keyword>
<accession>A0A0H4P8T1</accession>
<protein>
    <recommendedName>
        <fullName evidence="2">DUF6970 domain-containing protein</fullName>
    </recommendedName>
</protein>
<keyword evidence="1" id="KW-0732">Signal</keyword>
<dbReference type="EMBL" id="CP012040">
    <property type="protein sequence ID" value="AKP50544.1"/>
    <property type="molecule type" value="Genomic_DNA"/>
</dbReference>
<evidence type="ECO:0000256" key="1">
    <source>
        <dbReference type="SAM" id="SignalP"/>
    </source>
</evidence>
<evidence type="ECO:0000313" key="4">
    <source>
        <dbReference type="Proteomes" id="UP000036520"/>
    </source>
</evidence>
<evidence type="ECO:0000259" key="2">
    <source>
        <dbReference type="Pfam" id="PF22311"/>
    </source>
</evidence>
<dbReference type="PROSITE" id="PS51257">
    <property type="entry name" value="PROKAR_LIPOPROTEIN"/>
    <property type="match status" value="1"/>
</dbReference>
<dbReference type="KEGG" id="camu:CA2015_1094"/>
<organism evidence="3 4">
    <name type="scientific">Cyclobacterium amurskyense</name>
    <dbReference type="NCBI Taxonomy" id="320787"/>
    <lineage>
        <taxon>Bacteria</taxon>
        <taxon>Pseudomonadati</taxon>
        <taxon>Bacteroidota</taxon>
        <taxon>Cytophagia</taxon>
        <taxon>Cytophagales</taxon>
        <taxon>Cyclobacteriaceae</taxon>
        <taxon>Cyclobacterium</taxon>
    </lineage>
</organism>